<dbReference type="InterPro" id="IPR029063">
    <property type="entry name" value="SAM-dependent_MTases_sf"/>
</dbReference>
<comment type="catalytic activity">
    <reaction evidence="9 11">
        <text>uridine(44) in tRNA(Ser) + S-adenosyl-L-methionine = 2'-O-methyluridine(44) in tRNA(Ser) + S-adenosyl-L-homocysteine + H(+)</text>
        <dbReference type="Rhea" id="RHEA:43100"/>
        <dbReference type="Rhea" id="RHEA-COMP:10339"/>
        <dbReference type="Rhea" id="RHEA-COMP:10340"/>
        <dbReference type="ChEBI" id="CHEBI:15378"/>
        <dbReference type="ChEBI" id="CHEBI:57856"/>
        <dbReference type="ChEBI" id="CHEBI:59789"/>
        <dbReference type="ChEBI" id="CHEBI:65315"/>
        <dbReference type="ChEBI" id="CHEBI:74478"/>
        <dbReference type="EC" id="2.1.1.211"/>
    </reaction>
</comment>
<dbReference type="GO" id="GO:0141101">
    <property type="term" value="F:tRNA(Ser) (uridine(44)-2'-O-)-methyltransferase activity"/>
    <property type="evidence" value="ECO:0007669"/>
    <property type="project" value="UniProtKB-EC"/>
</dbReference>
<evidence type="ECO:0000256" key="1">
    <source>
        <dbReference type="ARBA" id="ARBA00002778"/>
    </source>
</evidence>
<dbReference type="PANTHER" id="PTHR21210:SF0">
    <property type="entry name" value="TRNA (URACIL-O(2)-)-METHYLTRANSFERASE-RELATED"/>
    <property type="match status" value="1"/>
</dbReference>
<evidence type="ECO:0000313" key="14">
    <source>
        <dbReference type="Proteomes" id="UP000826195"/>
    </source>
</evidence>
<name>A0AAV7J6G9_COTGL</name>
<feature type="domain" description="C3H1-type" evidence="12">
    <location>
        <begin position="592"/>
        <end position="622"/>
    </location>
</feature>
<reference evidence="13 14" key="1">
    <citation type="journal article" date="2021" name="J. Hered.">
        <title>A chromosome-level genome assembly of the parasitoid wasp, Cotesia glomerata (Hymenoptera: Braconidae).</title>
        <authorList>
            <person name="Pinto B.J."/>
            <person name="Weis J.J."/>
            <person name="Gamble T."/>
            <person name="Ode P.J."/>
            <person name="Paul R."/>
            <person name="Zaspel J.M."/>
        </authorList>
    </citation>
    <scope>NUCLEOTIDE SEQUENCE [LARGE SCALE GENOMIC DNA]</scope>
    <source>
        <strain evidence="13">CgM1</strain>
    </source>
</reference>
<dbReference type="EMBL" id="JAHXZJ010000001">
    <property type="protein sequence ID" value="KAH0567382.1"/>
    <property type="molecule type" value="Genomic_DNA"/>
</dbReference>
<proteinExistence type="inferred from homology"/>
<dbReference type="GO" id="GO:0008270">
    <property type="term" value="F:zinc ion binding"/>
    <property type="evidence" value="ECO:0007669"/>
    <property type="project" value="UniProtKB-KW"/>
</dbReference>
<dbReference type="InterPro" id="IPR011671">
    <property type="entry name" value="tRNA_uracil_MeTrfase"/>
</dbReference>
<evidence type="ECO:0000256" key="4">
    <source>
        <dbReference type="ARBA" id="ARBA00022490"/>
    </source>
</evidence>
<evidence type="ECO:0000256" key="7">
    <source>
        <dbReference type="ARBA" id="ARBA00022691"/>
    </source>
</evidence>
<dbReference type="PANTHER" id="PTHR21210">
    <property type="entry name" value="TRNA (URACIL-O(2)-)-METHYLTRANSFERASE-RELATED"/>
    <property type="match status" value="1"/>
</dbReference>
<dbReference type="AlphaFoldDB" id="A0AAV7J6G9"/>
<comment type="function">
    <text evidence="11">Adenosyl-L-methionine (AdoMet)-dependent tRNA (uracil-O(2)-)-methyltransferase.</text>
</comment>
<dbReference type="Pfam" id="PF07757">
    <property type="entry name" value="AdoMet_MTase"/>
    <property type="match status" value="1"/>
</dbReference>
<organism evidence="13 14">
    <name type="scientific">Cotesia glomerata</name>
    <name type="common">Lepidopteran parasitic wasp</name>
    <name type="synonym">Apanteles glomeratus</name>
    <dbReference type="NCBI Taxonomy" id="32391"/>
    <lineage>
        <taxon>Eukaryota</taxon>
        <taxon>Metazoa</taxon>
        <taxon>Ecdysozoa</taxon>
        <taxon>Arthropoda</taxon>
        <taxon>Hexapoda</taxon>
        <taxon>Insecta</taxon>
        <taxon>Pterygota</taxon>
        <taxon>Neoptera</taxon>
        <taxon>Endopterygota</taxon>
        <taxon>Hymenoptera</taxon>
        <taxon>Apocrita</taxon>
        <taxon>Ichneumonoidea</taxon>
        <taxon>Braconidae</taxon>
        <taxon>Microgastrinae</taxon>
        <taxon>Cotesia</taxon>
    </lineage>
</organism>
<keyword evidence="10" id="KW-0863">Zinc-finger</keyword>
<evidence type="ECO:0000256" key="8">
    <source>
        <dbReference type="ARBA" id="ARBA00022694"/>
    </source>
</evidence>
<comment type="subcellular location">
    <subcellularLocation>
        <location evidence="2 11">Cytoplasm</location>
    </subcellularLocation>
</comment>
<comment type="similarity">
    <text evidence="3 11">Belongs to the TRM44 family.</text>
</comment>
<sequence length="622" mass="71845">MDYRVLISKECDLSINKFWKGIEILLNNSHLINKRVVLSTIILKAELSNINIDSVVEHIASINDVSQLIEYDSNKNLNIINNYDFIILPEEFNIFEDDVGVNQEQTIYLIVKKLLPRESEKFSQAIEFDIIDKNNKVIISFTKQILDDSKKSLGLKWPYKIINDNNNKQVSLLIPNEFSNESTNESSIDWLKTKLFSSLVKWMEYDDKQKKSFIQGSLNLISNEKYCKLYNELKKKYGIDLVKNWPECTDPQKFVYEDVAIASYLIVLWEQEREEKKIDKKQSFLDLGCGNGLLAYILSNEGFPGRGVDLRRRKIWDLFAETTQLEEKTLIPSSASLFPDTDWLIGNHSDELTPWIPVIAARSSYNCRFFLLPCCAHEFDGRKYQRSCAGNSQYLEYLEYVKSICEGCGFITRCDRLRIPSTKRVCLIGWQRNYQESQVPEINKRIEEIINARALQKINSVNQDDKWSSDFKPRDLVEKVKNCTKVDKNIVNEIVNLVANYLLQKVRIIGVKKDDDSEECKWNAGGTIELNEIAKLVPASTLKELKAECGGLQTLLRNNSNIFQIYNGTVQFKIPGGDNLINKKRKNKSNVRLKVKPCWFFVNHPNGCPLSDNKCTFKHINS</sequence>
<feature type="zinc finger region" description="C3H1-type" evidence="10">
    <location>
        <begin position="592"/>
        <end position="622"/>
    </location>
</feature>
<keyword evidence="10" id="KW-0862">Zinc</keyword>
<keyword evidence="14" id="KW-1185">Reference proteome</keyword>
<evidence type="ECO:0000256" key="2">
    <source>
        <dbReference type="ARBA" id="ARBA00004496"/>
    </source>
</evidence>
<evidence type="ECO:0000256" key="11">
    <source>
        <dbReference type="RuleBase" id="RU368004"/>
    </source>
</evidence>
<evidence type="ECO:0000313" key="13">
    <source>
        <dbReference type="EMBL" id="KAH0567382.1"/>
    </source>
</evidence>
<evidence type="ECO:0000256" key="5">
    <source>
        <dbReference type="ARBA" id="ARBA00022603"/>
    </source>
</evidence>
<comment type="function">
    <text evidence="1">Probable adenosyl-L-methionine (AdoMet)-dependent tRNA (uracil-O(2)-)-methyltransferase.</text>
</comment>
<dbReference type="PROSITE" id="PS50103">
    <property type="entry name" value="ZF_C3H1"/>
    <property type="match status" value="1"/>
</dbReference>
<evidence type="ECO:0000256" key="3">
    <source>
        <dbReference type="ARBA" id="ARBA00009056"/>
    </source>
</evidence>
<dbReference type="EC" id="2.1.1.211" evidence="11"/>
<accession>A0AAV7J6G9</accession>
<keyword evidence="7 11" id="KW-0949">S-adenosyl-L-methionine</keyword>
<dbReference type="SUPFAM" id="SSF53335">
    <property type="entry name" value="S-adenosyl-L-methionine-dependent methyltransferases"/>
    <property type="match status" value="1"/>
</dbReference>
<comment type="caution">
    <text evidence="13">The sequence shown here is derived from an EMBL/GenBank/DDBJ whole genome shotgun (WGS) entry which is preliminary data.</text>
</comment>
<keyword evidence="5 11" id="KW-0489">Methyltransferase</keyword>
<dbReference type="GO" id="GO:0005737">
    <property type="term" value="C:cytoplasm"/>
    <property type="evidence" value="ECO:0007669"/>
    <property type="project" value="UniProtKB-SubCell"/>
</dbReference>
<keyword evidence="6 11" id="KW-0808">Transferase</keyword>
<dbReference type="GO" id="GO:0030488">
    <property type="term" value="P:tRNA methylation"/>
    <property type="evidence" value="ECO:0007669"/>
    <property type="project" value="UniProtKB-UniRule"/>
</dbReference>
<keyword evidence="10" id="KW-0479">Metal-binding</keyword>
<evidence type="ECO:0000256" key="9">
    <source>
        <dbReference type="ARBA" id="ARBA00047957"/>
    </source>
</evidence>
<evidence type="ECO:0000259" key="12">
    <source>
        <dbReference type="PROSITE" id="PS50103"/>
    </source>
</evidence>
<evidence type="ECO:0000256" key="10">
    <source>
        <dbReference type="PROSITE-ProRule" id="PRU00723"/>
    </source>
</evidence>
<dbReference type="InterPro" id="IPR000571">
    <property type="entry name" value="Znf_CCCH"/>
</dbReference>
<keyword evidence="4 11" id="KW-0963">Cytoplasm</keyword>
<gene>
    <name evidence="13" type="ORF">KQX54_009236</name>
</gene>
<evidence type="ECO:0000256" key="6">
    <source>
        <dbReference type="ARBA" id="ARBA00022679"/>
    </source>
</evidence>
<dbReference type="Proteomes" id="UP000826195">
    <property type="component" value="Unassembled WGS sequence"/>
</dbReference>
<protein>
    <recommendedName>
        <fullName evidence="11">tRNA (uracil-O(2)-)-methyltransferase</fullName>
        <ecNumber evidence="11">2.1.1.211</ecNumber>
    </recommendedName>
</protein>
<keyword evidence="8 11" id="KW-0819">tRNA processing</keyword>